<evidence type="ECO:0000259" key="4">
    <source>
        <dbReference type="Pfam" id="PF00561"/>
    </source>
</evidence>
<dbReference type="Gene3D" id="3.40.50.1820">
    <property type="entry name" value="alpha/beta hydrolase"/>
    <property type="match status" value="1"/>
</dbReference>
<proteinExistence type="inferred from homology"/>
<accession>A0A485K9A0</accession>
<dbReference type="Proteomes" id="UP000332933">
    <property type="component" value="Unassembled WGS sequence"/>
</dbReference>
<reference evidence="6" key="2">
    <citation type="submission" date="2019-06" db="EMBL/GenBank/DDBJ databases">
        <title>Genomics analysis of Aphanomyces spp. identifies a new class of oomycete effector associated with host adaptation.</title>
        <authorList>
            <person name="Gaulin E."/>
        </authorList>
    </citation>
    <scope>NUCLEOTIDE SEQUENCE</scope>
    <source>
        <strain evidence="6">CBS 578.67</strain>
    </source>
</reference>
<dbReference type="InterPro" id="IPR051601">
    <property type="entry name" value="Serine_prot/Carboxylest_S33"/>
</dbReference>
<feature type="domain" description="AB hydrolase-1" evidence="4">
    <location>
        <begin position="75"/>
        <end position="258"/>
    </location>
</feature>
<evidence type="ECO:0000313" key="6">
    <source>
        <dbReference type="EMBL" id="KAF0715673.1"/>
    </source>
</evidence>
<evidence type="ECO:0000256" key="2">
    <source>
        <dbReference type="ARBA" id="ARBA00022801"/>
    </source>
</evidence>
<sequence>MRVSPVVVLSLLAANDVGAVDPFNWQPCPDNKKDPLLQCGYLTVPLDYANNVAANHTIDIAVRRYRTKFPSPQGTIIINPGGPGNAGTPMATASYVALTGGQYDVLGFDPRGVGLSHPIACTKNGFTGAQEAARLAAKSVPFDVDSSETSVSRFGAEFNVKVQRCHVYDGDLLPYLSTALVARDMDAIRAALGESVLHFLGYSYGSLLGATYANLFPDRVGRMALDSVLDPTEYTGSPRWIPRTLVDIDQVFEGFASTCEAAGPKQCPLAAIVANGTSVASAVRNFLAEASDTPLILPAVNDFALLSGADIRTTLFGYMYSPSTWPQAAKYLAQLMQGKAMANPIVDACPKQPSTYRGVNMEFAMYAANDGDSVNFDDQDWTRLFRKAKDVSSLFGPIWVASRLAMKYWTTRPVERYDGPWDASLRQPVLLLQNQVDPITPLRGAEHLADLMGKNAVLVTRDGYGHTTINLPSNCMQSLLIAFFNDGTYPDANTNCAVDAQPFSAHAVENATAPAILTRDVGASSGKHNAGVDPIQAAREAAATLLSDTLAGF</sequence>
<protein>
    <submittedName>
        <fullName evidence="7">Aste57867_3251 protein</fullName>
    </submittedName>
</protein>
<dbReference type="GO" id="GO:0016787">
    <property type="term" value="F:hydrolase activity"/>
    <property type="evidence" value="ECO:0007669"/>
    <property type="project" value="UniProtKB-KW"/>
</dbReference>
<dbReference type="PANTHER" id="PTHR43248">
    <property type="entry name" value="2-SUCCINYL-6-HYDROXY-2,4-CYCLOHEXADIENE-1-CARBOXYLATE SYNTHASE"/>
    <property type="match status" value="1"/>
</dbReference>
<dbReference type="InterPro" id="IPR013595">
    <property type="entry name" value="Pept_S33_TAP-like_C"/>
</dbReference>
<dbReference type="EMBL" id="VJMH01000537">
    <property type="protein sequence ID" value="KAF0715673.1"/>
    <property type="molecule type" value="Genomic_DNA"/>
</dbReference>
<dbReference type="AlphaFoldDB" id="A0A485K9A0"/>
<dbReference type="InterPro" id="IPR029058">
    <property type="entry name" value="AB_hydrolase_fold"/>
</dbReference>
<keyword evidence="3" id="KW-0732">Signal</keyword>
<feature type="chain" id="PRO_5033436640" evidence="3">
    <location>
        <begin position="20"/>
        <end position="553"/>
    </location>
</feature>
<evidence type="ECO:0000313" key="8">
    <source>
        <dbReference type="Proteomes" id="UP000332933"/>
    </source>
</evidence>
<evidence type="ECO:0000256" key="1">
    <source>
        <dbReference type="ARBA" id="ARBA00010088"/>
    </source>
</evidence>
<dbReference type="Pfam" id="PF08386">
    <property type="entry name" value="Abhydrolase_4"/>
    <property type="match status" value="1"/>
</dbReference>
<keyword evidence="8" id="KW-1185">Reference proteome</keyword>
<evidence type="ECO:0000256" key="3">
    <source>
        <dbReference type="SAM" id="SignalP"/>
    </source>
</evidence>
<dbReference type="InterPro" id="IPR000073">
    <property type="entry name" value="AB_hydrolase_1"/>
</dbReference>
<dbReference type="EMBL" id="CAADRA010000537">
    <property type="protein sequence ID" value="VFT80424.1"/>
    <property type="molecule type" value="Genomic_DNA"/>
</dbReference>
<dbReference type="Pfam" id="PF00561">
    <property type="entry name" value="Abhydrolase_1"/>
    <property type="match status" value="1"/>
</dbReference>
<feature type="signal peptide" evidence="3">
    <location>
        <begin position="1"/>
        <end position="19"/>
    </location>
</feature>
<organism evidence="7 8">
    <name type="scientific">Aphanomyces stellatus</name>
    <dbReference type="NCBI Taxonomy" id="120398"/>
    <lineage>
        <taxon>Eukaryota</taxon>
        <taxon>Sar</taxon>
        <taxon>Stramenopiles</taxon>
        <taxon>Oomycota</taxon>
        <taxon>Saprolegniomycetes</taxon>
        <taxon>Saprolegniales</taxon>
        <taxon>Verrucalvaceae</taxon>
        <taxon>Aphanomyces</taxon>
    </lineage>
</organism>
<keyword evidence="2" id="KW-0378">Hydrolase</keyword>
<comment type="similarity">
    <text evidence="1">Belongs to the peptidase S33 family.</text>
</comment>
<dbReference type="SUPFAM" id="SSF53474">
    <property type="entry name" value="alpha/beta-Hydrolases"/>
    <property type="match status" value="1"/>
</dbReference>
<evidence type="ECO:0000313" key="7">
    <source>
        <dbReference type="EMBL" id="VFT80424.1"/>
    </source>
</evidence>
<name>A0A485K9A0_9STRA</name>
<dbReference type="PANTHER" id="PTHR43248:SF30">
    <property type="entry name" value="AB HYDROLASE-1 DOMAIN-CONTAINING PROTEIN"/>
    <property type="match status" value="1"/>
</dbReference>
<reference evidence="7 8" key="1">
    <citation type="submission" date="2019-03" db="EMBL/GenBank/DDBJ databases">
        <authorList>
            <person name="Gaulin E."/>
            <person name="Dumas B."/>
        </authorList>
    </citation>
    <scope>NUCLEOTIDE SEQUENCE [LARGE SCALE GENOMIC DNA]</scope>
    <source>
        <strain evidence="7">CBS 568.67</strain>
    </source>
</reference>
<dbReference type="OrthoDB" id="425534at2759"/>
<feature type="domain" description="Peptidase S33 tripeptidyl aminopeptidase-like C-terminal" evidence="5">
    <location>
        <begin position="393"/>
        <end position="496"/>
    </location>
</feature>
<evidence type="ECO:0000259" key="5">
    <source>
        <dbReference type="Pfam" id="PF08386"/>
    </source>
</evidence>
<gene>
    <name evidence="7" type="primary">Aste57867_3251</name>
    <name evidence="6" type="ORF">As57867_003241</name>
    <name evidence="7" type="ORF">ASTE57867_3251</name>
</gene>